<name>A0A4R8FZE3_9GAMM</name>
<accession>A0A4R8FZE3</accession>
<gene>
    <name evidence="1" type="ORF">DFO67_10258</name>
</gene>
<organism evidence="1 2">
    <name type="scientific">Modicisalibacter xianhensis</name>
    <dbReference type="NCBI Taxonomy" id="442341"/>
    <lineage>
        <taxon>Bacteria</taxon>
        <taxon>Pseudomonadati</taxon>
        <taxon>Pseudomonadota</taxon>
        <taxon>Gammaproteobacteria</taxon>
        <taxon>Oceanospirillales</taxon>
        <taxon>Halomonadaceae</taxon>
        <taxon>Modicisalibacter</taxon>
    </lineage>
</organism>
<evidence type="ECO:0000313" key="2">
    <source>
        <dbReference type="Proteomes" id="UP000294489"/>
    </source>
</evidence>
<sequence>MTFFSDPARVPAIVSRLQTSQSGGAPCCIAFALWAMATHTGNRALAITLLSNGLASLDIVCPR</sequence>
<evidence type="ECO:0000313" key="1">
    <source>
        <dbReference type="EMBL" id="TDX32110.1"/>
    </source>
</evidence>
<dbReference type="Proteomes" id="UP000294489">
    <property type="component" value="Unassembled WGS sequence"/>
</dbReference>
<proteinExistence type="predicted"/>
<comment type="caution">
    <text evidence="1">The sequence shown here is derived from an EMBL/GenBank/DDBJ whole genome shotgun (WGS) entry which is preliminary data.</text>
</comment>
<protein>
    <submittedName>
        <fullName evidence="1">Uncharacterized protein</fullName>
    </submittedName>
</protein>
<dbReference type="EMBL" id="SOEC01000002">
    <property type="protein sequence ID" value="TDX32110.1"/>
    <property type="molecule type" value="Genomic_DNA"/>
</dbReference>
<dbReference type="RefSeq" id="WP_340148181.1">
    <property type="nucleotide sequence ID" value="NZ_SOEC01000002.1"/>
</dbReference>
<reference evidence="1 2" key="1">
    <citation type="submission" date="2019-03" db="EMBL/GenBank/DDBJ databases">
        <title>Freshwater and sediment microbial communities from various areas in North America, analyzing microbe dynamics in response to fracking.</title>
        <authorList>
            <person name="Lamendella R."/>
        </authorList>
    </citation>
    <scope>NUCLEOTIDE SEQUENCE [LARGE SCALE GENOMIC DNA]</scope>
    <source>
        <strain evidence="1 2">6_TX</strain>
    </source>
</reference>
<dbReference type="AlphaFoldDB" id="A0A4R8FZE3"/>